<feature type="domain" description="Cytidyltransferase-like" evidence="3">
    <location>
        <begin position="22"/>
        <end position="164"/>
    </location>
</feature>
<dbReference type="PANTHER" id="PTHR43793:SF1">
    <property type="entry name" value="FAD SYNTHASE"/>
    <property type="match status" value="1"/>
</dbReference>
<evidence type="ECO:0000259" key="3">
    <source>
        <dbReference type="Pfam" id="PF01467"/>
    </source>
</evidence>
<keyword evidence="1" id="KW-0808">Transferase</keyword>
<dbReference type="PANTHER" id="PTHR43793">
    <property type="entry name" value="FAD SYNTHASE"/>
    <property type="match status" value="1"/>
</dbReference>
<dbReference type="EMBL" id="DVOH01000057">
    <property type="protein sequence ID" value="HIV00813.1"/>
    <property type="molecule type" value="Genomic_DNA"/>
</dbReference>
<dbReference type="InterPro" id="IPR050385">
    <property type="entry name" value="Archaeal_FAD_synthase"/>
</dbReference>
<dbReference type="Pfam" id="PF01467">
    <property type="entry name" value="CTP_transf_like"/>
    <property type="match status" value="1"/>
</dbReference>
<dbReference type="InterPro" id="IPR004821">
    <property type="entry name" value="Cyt_trans-like"/>
</dbReference>
<dbReference type="GO" id="GO:0016779">
    <property type="term" value="F:nucleotidyltransferase activity"/>
    <property type="evidence" value="ECO:0007669"/>
    <property type="project" value="UniProtKB-KW"/>
</dbReference>
<proteinExistence type="predicted"/>
<reference evidence="4" key="1">
    <citation type="submission" date="2020-10" db="EMBL/GenBank/DDBJ databases">
        <authorList>
            <person name="Gilroy R."/>
        </authorList>
    </citation>
    <scope>NUCLEOTIDE SEQUENCE</scope>
    <source>
        <strain evidence="4">23406</strain>
    </source>
</reference>
<dbReference type="NCBIfam" id="TIGR00125">
    <property type="entry name" value="cyt_tran_rel"/>
    <property type="match status" value="1"/>
</dbReference>
<dbReference type="AlphaFoldDB" id="A0A9D1NE39"/>
<evidence type="ECO:0000256" key="1">
    <source>
        <dbReference type="ARBA" id="ARBA00022679"/>
    </source>
</evidence>
<dbReference type="SUPFAM" id="SSF52374">
    <property type="entry name" value="Nucleotidylyl transferase"/>
    <property type="match status" value="1"/>
</dbReference>
<reference evidence="4" key="2">
    <citation type="journal article" date="2021" name="PeerJ">
        <title>Extensive microbial diversity within the chicken gut microbiome revealed by metagenomics and culture.</title>
        <authorList>
            <person name="Gilroy R."/>
            <person name="Ravi A."/>
            <person name="Getino M."/>
            <person name="Pursley I."/>
            <person name="Horton D.L."/>
            <person name="Alikhan N.F."/>
            <person name="Baker D."/>
            <person name="Gharbi K."/>
            <person name="Hall N."/>
            <person name="Watson M."/>
            <person name="Adriaenssens E.M."/>
            <person name="Foster-Nyarko E."/>
            <person name="Jarju S."/>
            <person name="Secka A."/>
            <person name="Antonio M."/>
            <person name="Oren A."/>
            <person name="Chaudhuri R.R."/>
            <person name="La Ragione R."/>
            <person name="Hildebrand F."/>
            <person name="Pallen M.J."/>
        </authorList>
    </citation>
    <scope>NUCLEOTIDE SEQUENCE</scope>
    <source>
        <strain evidence="4">23406</strain>
    </source>
</reference>
<evidence type="ECO:0000256" key="2">
    <source>
        <dbReference type="ARBA" id="ARBA00022695"/>
    </source>
</evidence>
<evidence type="ECO:0000313" key="5">
    <source>
        <dbReference type="Proteomes" id="UP000886891"/>
    </source>
</evidence>
<dbReference type="InterPro" id="IPR014729">
    <property type="entry name" value="Rossmann-like_a/b/a_fold"/>
</dbReference>
<organism evidence="4 5">
    <name type="scientific">Candidatus Stercoripulliclostridium merdipullorum</name>
    <dbReference type="NCBI Taxonomy" id="2840952"/>
    <lineage>
        <taxon>Bacteria</taxon>
        <taxon>Bacillati</taxon>
        <taxon>Bacillota</taxon>
        <taxon>Clostridia</taxon>
        <taxon>Eubacteriales</taxon>
        <taxon>Candidatus Stercoripulliclostridium</taxon>
    </lineage>
</organism>
<name>A0A9D1NE39_9FIRM</name>
<protein>
    <submittedName>
        <fullName evidence="4">Adenylyltransferase/cytidyltransferase family protein</fullName>
    </submittedName>
</protein>
<dbReference type="Gene3D" id="3.40.50.620">
    <property type="entry name" value="HUPs"/>
    <property type="match status" value="1"/>
</dbReference>
<dbReference type="Proteomes" id="UP000886891">
    <property type="component" value="Unassembled WGS sequence"/>
</dbReference>
<gene>
    <name evidence="4" type="ORF">IAB14_06855</name>
</gene>
<sequence>MIYGDYEALIARKKQDGGLTMAFGCFDIFHYGHLRFLQKVREKSTYPVVVGILDDALVRARKGDGRPVNSEVHRAEIVDALKCVDGVIILSREGAFEPYRTRYGAEDDAAMLWTKCLDCLAVVRPTRFYYSDDFPVTDSILKLFADCQISAETLPYTQGISSTALLKKASDRS</sequence>
<comment type="caution">
    <text evidence="4">The sequence shown here is derived from an EMBL/GenBank/DDBJ whole genome shotgun (WGS) entry which is preliminary data.</text>
</comment>
<keyword evidence="2 4" id="KW-0548">Nucleotidyltransferase</keyword>
<evidence type="ECO:0000313" key="4">
    <source>
        <dbReference type="EMBL" id="HIV00813.1"/>
    </source>
</evidence>
<accession>A0A9D1NE39</accession>